<dbReference type="Pfam" id="PF12833">
    <property type="entry name" value="HTH_18"/>
    <property type="match status" value="1"/>
</dbReference>
<evidence type="ECO:0000313" key="6">
    <source>
        <dbReference type="Proteomes" id="UP000663181"/>
    </source>
</evidence>
<keyword evidence="6" id="KW-1185">Reference proteome</keyword>
<dbReference type="PROSITE" id="PS00041">
    <property type="entry name" value="HTH_ARAC_FAMILY_1"/>
    <property type="match status" value="1"/>
</dbReference>
<dbReference type="PANTHER" id="PTHR43436:SF2">
    <property type="entry name" value="ARAC_XYLS FAMILY TRANSCRIPTIONAL REGULATOR"/>
    <property type="match status" value="1"/>
</dbReference>
<evidence type="ECO:0000259" key="4">
    <source>
        <dbReference type="PROSITE" id="PS01124"/>
    </source>
</evidence>
<keyword evidence="3" id="KW-0804">Transcription</keyword>
<dbReference type="InterPro" id="IPR009057">
    <property type="entry name" value="Homeodomain-like_sf"/>
</dbReference>
<dbReference type="EMBL" id="CP064030">
    <property type="protein sequence ID" value="QRN53607.1"/>
    <property type="molecule type" value="Genomic_DNA"/>
</dbReference>
<evidence type="ECO:0000313" key="5">
    <source>
        <dbReference type="EMBL" id="QRN53607.1"/>
    </source>
</evidence>
<evidence type="ECO:0000256" key="1">
    <source>
        <dbReference type="ARBA" id="ARBA00023015"/>
    </source>
</evidence>
<dbReference type="Proteomes" id="UP000663181">
    <property type="component" value="Chromosome"/>
</dbReference>
<dbReference type="PROSITE" id="PS01124">
    <property type="entry name" value="HTH_ARAC_FAMILY_2"/>
    <property type="match status" value="1"/>
</dbReference>
<keyword evidence="2" id="KW-0238">DNA-binding</keyword>
<dbReference type="Pfam" id="PF12852">
    <property type="entry name" value="Cupin_6"/>
    <property type="match status" value="1"/>
</dbReference>
<dbReference type="InterPro" id="IPR018060">
    <property type="entry name" value="HTH_AraC"/>
</dbReference>
<evidence type="ECO:0000256" key="3">
    <source>
        <dbReference type="ARBA" id="ARBA00023163"/>
    </source>
</evidence>
<name>A0ABX7GV35_9GAMM</name>
<dbReference type="Gene3D" id="1.10.10.60">
    <property type="entry name" value="Homeodomain-like"/>
    <property type="match status" value="2"/>
</dbReference>
<sequence>MIDPLAEVVTLLQPGARFSKVVSGAGRWRVRRSESGQPFYCVILEGSCCLAIDGHAPITLHASDFVLIPSAYGFATTSLEPPTSEETITPPITLPNGEFRLGVQNVPPDVRFLVGHCVFDSPDAALLVSLLPELVHVRGEPRLATLVQLVGEESREQRPARGVVLARLLEVLLIEALRSTAGTAASPGLARGLADSRLAIAIRLMHESPTQPWTVAQLAKEAALSRSAFFERFNRAVGVAPMEYLLAWRMALAKNMLRQKEGGIAEVAERVGYSSASTFSVAFTRHVGVPPTRYVREQIELSTEQVRSDSHLLDV</sequence>
<gene>
    <name evidence="5" type="ORF">ISN74_19740</name>
</gene>
<dbReference type="RefSeq" id="WP_188795658.1">
    <property type="nucleotide sequence ID" value="NZ_BMIZ01000001.1"/>
</dbReference>
<accession>A0ABX7GV35</accession>
<dbReference type="PRINTS" id="PR00032">
    <property type="entry name" value="HTHARAC"/>
</dbReference>
<dbReference type="SMART" id="SM00342">
    <property type="entry name" value="HTH_ARAC"/>
    <property type="match status" value="1"/>
</dbReference>
<reference evidence="5 6" key="1">
    <citation type="submission" date="2020-10" db="EMBL/GenBank/DDBJ databases">
        <title>Phylogeny of dyella-like bacteria.</title>
        <authorList>
            <person name="Fu J."/>
        </authorList>
    </citation>
    <scope>NUCLEOTIDE SEQUENCE [LARGE SCALE GENOMIC DNA]</scope>
    <source>
        <strain evidence="5 6">DHOB09</strain>
    </source>
</reference>
<protein>
    <submittedName>
        <fullName evidence="5">AraC family transcriptional regulator</fullName>
    </submittedName>
</protein>
<dbReference type="InterPro" id="IPR032783">
    <property type="entry name" value="AraC_lig"/>
</dbReference>
<dbReference type="PANTHER" id="PTHR43436">
    <property type="entry name" value="ARAC-FAMILY TRANSCRIPTIONAL REGULATOR"/>
    <property type="match status" value="1"/>
</dbReference>
<feature type="domain" description="HTH araC/xylS-type" evidence="4">
    <location>
        <begin position="199"/>
        <end position="297"/>
    </location>
</feature>
<proteinExistence type="predicted"/>
<dbReference type="SUPFAM" id="SSF46689">
    <property type="entry name" value="Homeodomain-like"/>
    <property type="match status" value="2"/>
</dbReference>
<keyword evidence="1" id="KW-0805">Transcription regulation</keyword>
<evidence type="ECO:0000256" key="2">
    <source>
        <dbReference type="ARBA" id="ARBA00023125"/>
    </source>
</evidence>
<organism evidence="5 6">
    <name type="scientific">Dyella caseinilytica</name>
    <dbReference type="NCBI Taxonomy" id="1849581"/>
    <lineage>
        <taxon>Bacteria</taxon>
        <taxon>Pseudomonadati</taxon>
        <taxon>Pseudomonadota</taxon>
        <taxon>Gammaproteobacteria</taxon>
        <taxon>Lysobacterales</taxon>
        <taxon>Rhodanobacteraceae</taxon>
        <taxon>Dyella</taxon>
    </lineage>
</organism>
<dbReference type="InterPro" id="IPR020449">
    <property type="entry name" value="Tscrpt_reg_AraC-type_HTH"/>
</dbReference>
<dbReference type="InterPro" id="IPR018062">
    <property type="entry name" value="HTH_AraC-typ_CS"/>
</dbReference>